<reference evidence="2" key="1">
    <citation type="submission" date="2020-02" db="EMBL/GenBank/DDBJ databases">
        <authorList>
            <person name="Meier V. D."/>
        </authorList>
    </citation>
    <scope>NUCLEOTIDE SEQUENCE</scope>
    <source>
        <strain evidence="2">AVDCRST_MAG05</strain>
    </source>
</reference>
<dbReference type="AlphaFoldDB" id="A0A6J4SHU7"/>
<evidence type="ECO:0000256" key="1">
    <source>
        <dbReference type="SAM" id="Phobius"/>
    </source>
</evidence>
<name>A0A6J4SHU7_9ACTN</name>
<keyword evidence="1" id="KW-0812">Transmembrane</keyword>
<keyword evidence="1" id="KW-0472">Membrane</keyword>
<accession>A0A6J4SHU7</accession>
<sequence length="187" mass="20155">MNDRILGTIAMVCAPALLVEALLTGGEERPLVIGLASMVFMAGWICSNTVMRRTRAAGTGWWGRAVLLVQLFGLVLACLFGFFEATGLLGRDDLAFNVMDIAWPLSMAWMLVVGITVVVAKRMSGWRRFVPLLCGTWLPLGIPLQIVLGEQTGSIMFGVSAVFWVLLGYAVRGGSEQTAPAPEPAVR</sequence>
<feature type="transmembrane region" description="Helical" evidence="1">
    <location>
        <begin position="129"/>
        <end position="148"/>
    </location>
</feature>
<feature type="transmembrane region" description="Helical" evidence="1">
    <location>
        <begin position="154"/>
        <end position="171"/>
    </location>
</feature>
<feature type="transmembrane region" description="Helical" evidence="1">
    <location>
        <begin position="103"/>
        <end position="120"/>
    </location>
</feature>
<protein>
    <submittedName>
        <fullName evidence="2">Uncharacterized protein</fullName>
    </submittedName>
</protein>
<dbReference type="EMBL" id="CADCVM010000226">
    <property type="protein sequence ID" value="CAA9496174.1"/>
    <property type="molecule type" value="Genomic_DNA"/>
</dbReference>
<evidence type="ECO:0000313" key="2">
    <source>
        <dbReference type="EMBL" id="CAA9496174.1"/>
    </source>
</evidence>
<gene>
    <name evidence="2" type="ORF">AVDCRST_MAG05-2154</name>
</gene>
<organism evidence="2">
    <name type="scientific">uncultured Rubrobacteraceae bacterium</name>
    <dbReference type="NCBI Taxonomy" id="349277"/>
    <lineage>
        <taxon>Bacteria</taxon>
        <taxon>Bacillati</taxon>
        <taxon>Actinomycetota</taxon>
        <taxon>Rubrobacteria</taxon>
        <taxon>Rubrobacterales</taxon>
        <taxon>Rubrobacteraceae</taxon>
        <taxon>environmental samples</taxon>
    </lineage>
</organism>
<proteinExistence type="predicted"/>
<feature type="transmembrane region" description="Helical" evidence="1">
    <location>
        <begin position="62"/>
        <end position="83"/>
    </location>
</feature>
<feature type="transmembrane region" description="Helical" evidence="1">
    <location>
        <begin position="31"/>
        <end position="50"/>
    </location>
</feature>
<keyword evidence="1" id="KW-1133">Transmembrane helix</keyword>